<evidence type="ECO:0000313" key="2">
    <source>
        <dbReference type="Proteomes" id="UP000196655"/>
    </source>
</evidence>
<evidence type="ECO:0008006" key="3">
    <source>
        <dbReference type="Google" id="ProtNLM"/>
    </source>
</evidence>
<dbReference type="AlphaFoldDB" id="A0A211ZTZ1"/>
<dbReference type="RefSeq" id="WP_088149503.1">
    <property type="nucleotide sequence ID" value="NZ_NHON01000003.1"/>
</dbReference>
<dbReference type="Proteomes" id="UP000196655">
    <property type="component" value="Unassembled WGS sequence"/>
</dbReference>
<proteinExistence type="predicted"/>
<accession>A0A211ZTZ1</accession>
<dbReference type="Pfam" id="PF22758">
    <property type="entry name" value="Phage_cement"/>
    <property type="match status" value="1"/>
</dbReference>
<name>A0A211ZTZ1_9PROT</name>
<protein>
    <recommendedName>
        <fullName evidence="3">DUF2190 domain-containing protein</fullName>
    </recommendedName>
</protein>
<organism evidence="1 2">
    <name type="scientific">Inquilinus limosus</name>
    <dbReference type="NCBI Taxonomy" id="171674"/>
    <lineage>
        <taxon>Bacteria</taxon>
        <taxon>Pseudomonadati</taxon>
        <taxon>Pseudomonadota</taxon>
        <taxon>Alphaproteobacteria</taxon>
        <taxon>Rhodospirillales</taxon>
        <taxon>Rhodospirillaceae</taxon>
        <taxon>Inquilinus</taxon>
    </lineage>
</organism>
<dbReference type="EMBL" id="NHON01000003">
    <property type="protein sequence ID" value="OWJ68713.1"/>
    <property type="molecule type" value="Genomic_DNA"/>
</dbReference>
<keyword evidence="2" id="KW-1185">Reference proteome</keyword>
<evidence type="ECO:0000313" key="1">
    <source>
        <dbReference type="EMBL" id="OWJ68713.1"/>
    </source>
</evidence>
<gene>
    <name evidence="1" type="ORF">BWR60_02895</name>
</gene>
<comment type="caution">
    <text evidence="1">The sequence shown here is derived from an EMBL/GenBank/DDBJ whole genome shotgun (WGS) entry which is preliminary data.</text>
</comment>
<reference evidence="2" key="1">
    <citation type="submission" date="2017-05" db="EMBL/GenBank/DDBJ databases">
        <authorList>
            <person name="Macchi M."/>
            <person name="Festa S."/>
            <person name="Coppotelli B.M."/>
            <person name="Morelli I.S."/>
        </authorList>
    </citation>
    <scope>NUCLEOTIDE SEQUENCE [LARGE SCALE GENOMIC DNA]</scope>
    <source>
        <strain evidence="2">I</strain>
    </source>
</reference>
<dbReference type="InterPro" id="IPR054438">
    <property type="entry name" value="Struct_cement_gp24/gp6"/>
</dbReference>
<sequence>MAVAQNSYSETIRPAVAGMVANLTNADADTRIVETASGIGFGLAVGQGAGAKGAVLGAAAATGFVGVSIRDVVLDPSDGDTYPQGAGIAVLTEGDIWVATGGAVAPGDNVVFDAATGILSSLPADATHFAIAGARWMTGAANGGLAILRLGGALPSA</sequence>
<dbReference type="OrthoDB" id="7570830at2"/>